<protein>
    <recommendedName>
        <fullName evidence="3">Outer membrane efflux protein</fullName>
    </recommendedName>
</protein>
<dbReference type="RefSeq" id="WP_013969589.1">
    <property type="nucleotide sequence ID" value="NC_015732.1"/>
</dbReference>
<organism evidence="1 2">
    <name type="scientific">Gracilinema caldarium (strain ATCC 51460 / DSM 7334 / H1)</name>
    <name type="common">Treponema caldarium</name>
    <dbReference type="NCBI Taxonomy" id="744872"/>
    <lineage>
        <taxon>Bacteria</taxon>
        <taxon>Pseudomonadati</taxon>
        <taxon>Spirochaetota</taxon>
        <taxon>Spirochaetia</taxon>
        <taxon>Spirochaetales</taxon>
        <taxon>Breznakiellaceae</taxon>
        <taxon>Gracilinema</taxon>
    </lineage>
</organism>
<keyword evidence="2" id="KW-1185">Reference proteome</keyword>
<dbReference type="Proteomes" id="UP000000503">
    <property type="component" value="Chromosome"/>
</dbReference>
<dbReference type="SUPFAM" id="SSF56954">
    <property type="entry name" value="Outer membrane efflux proteins (OEP)"/>
    <property type="match status" value="1"/>
</dbReference>
<gene>
    <name evidence="1" type="ordered locus">Spica_2181</name>
</gene>
<dbReference type="HOGENOM" id="CLU_1739692_0_0_12"/>
<reference evidence="2" key="1">
    <citation type="journal article" date="2013" name="Stand. Genomic Sci.">
        <title>Genome sequence of the thermophilic fresh-water bacterium Spirochaeta caldaria type strain (H1(T)), reclassification of Spirochaeta caldaria, Spirochaeta stenostrepta, and Spirochaeta zuelzerae in the genus Treponema as Treponema caldaria comb. nov., Treponema stenostrepta comb. nov., and Treponema zuelzerae comb. nov., and emendation of the genus Treponema.</title>
        <authorList>
            <person name="Abt B."/>
            <person name="Goker M."/>
            <person name="Scheuner C."/>
            <person name="Han C."/>
            <person name="Lu M."/>
            <person name="Misra M."/>
            <person name="Lapidus A."/>
            <person name="Nolan M."/>
            <person name="Lucas S."/>
            <person name="Hammon N."/>
            <person name="Deshpande S."/>
            <person name="Cheng J.F."/>
            <person name="Tapia R."/>
            <person name="Goodwin L.A."/>
            <person name="Pitluck S."/>
            <person name="Liolios K."/>
            <person name="Pagani I."/>
            <person name="Ivanova N."/>
            <person name="Mavromatis K."/>
            <person name="Mikhailova N."/>
            <person name="Huntemann M."/>
            <person name="Pati A."/>
            <person name="Chen A."/>
            <person name="Palaniappan K."/>
            <person name="Land M."/>
            <person name="Hauser L."/>
            <person name="Jeffries C.D."/>
            <person name="Rohde M."/>
            <person name="Spring S."/>
            <person name="Gronow S."/>
            <person name="Detter J.C."/>
            <person name="Bristow J."/>
            <person name="Eisen J.A."/>
            <person name="Markowitz V."/>
            <person name="Hugenholtz P."/>
            <person name="Kyrpides N.C."/>
            <person name="Woyke T."/>
            <person name="Klenk H.P."/>
        </authorList>
    </citation>
    <scope>NUCLEOTIDE SEQUENCE</scope>
    <source>
        <strain evidence="2">ATCC 51460 / DSM 7334 / H1</strain>
    </source>
</reference>
<name>F8F230_GRAC1</name>
<dbReference type="EMBL" id="CP002868">
    <property type="protein sequence ID" value="AEJ20302.1"/>
    <property type="molecule type" value="Genomic_DNA"/>
</dbReference>
<dbReference type="AlphaFoldDB" id="F8F230"/>
<evidence type="ECO:0000313" key="2">
    <source>
        <dbReference type="Proteomes" id="UP000000503"/>
    </source>
</evidence>
<evidence type="ECO:0000313" key="1">
    <source>
        <dbReference type="EMBL" id="AEJ20302.1"/>
    </source>
</evidence>
<accession>F8F230</accession>
<dbReference type="KEGG" id="scd:Spica_2181"/>
<sequence length="150" mass="17662">MNPQSENYGDISPWITIKNYWERNLKFSWSVSASLSITIDPSLPIFKARETFNSKQKVYEYKQIELEKNAYELKLRRESVYANLKEKITIAEKIYQLEQSRTKLAQDYLVSGRLSVLDFKLQECVLEDARIALLQNRLNYLLSAISSEWL</sequence>
<evidence type="ECO:0008006" key="3">
    <source>
        <dbReference type="Google" id="ProtNLM"/>
    </source>
</evidence>
<dbReference type="Gene3D" id="1.20.1600.10">
    <property type="entry name" value="Outer membrane efflux proteins (OEP)"/>
    <property type="match status" value="1"/>
</dbReference>
<dbReference type="STRING" id="744872.Spica_2181"/>
<proteinExistence type="predicted"/>